<dbReference type="InterPro" id="IPR004358">
    <property type="entry name" value="Sig_transdc_His_kin-like_C"/>
</dbReference>
<evidence type="ECO:0000256" key="9">
    <source>
        <dbReference type="ARBA" id="ARBA00022840"/>
    </source>
</evidence>
<keyword evidence="7" id="KW-0547">Nucleotide-binding</keyword>
<dbReference type="PANTHER" id="PTHR43395:SF10">
    <property type="entry name" value="CHEMOTAXIS PROTEIN CHEA"/>
    <property type="match status" value="1"/>
</dbReference>
<reference evidence="17" key="1">
    <citation type="journal article" date="2019" name="Int. J. Syst. Evol. Microbiol.">
        <title>The Global Catalogue of Microorganisms (GCM) 10K type strain sequencing project: providing services to taxonomists for standard genome sequencing and annotation.</title>
        <authorList>
            <consortium name="The Broad Institute Genomics Platform"/>
            <consortium name="The Broad Institute Genome Sequencing Center for Infectious Disease"/>
            <person name="Wu L."/>
            <person name="Ma J."/>
        </authorList>
    </citation>
    <scope>NUCLEOTIDE SEQUENCE [LARGE SCALE GENOMIC DNA]</scope>
    <source>
        <strain evidence="17">JCM 18715</strain>
    </source>
</reference>
<dbReference type="Pfam" id="PF01584">
    <property type="entry name" value="CheW"/>
    <property type="match status" value="1"/>
</dbReference>
<keyword evidence="17" id="KW-1185">Reference proteome</keyword>
<dbReference type="Gene3D" id="2.30.30.40">
    <property type="entry name" value="SH3 Domains"/>
    <property type="match status" value="1"/>
</dbReference>
<dbReference type="SUPFAM" id="SSF47226">
    <property type="entry name" value="Histidine-containing phosphotransfer domain, HPT domain"/>
    <property type="match status" value="1"/>
</dbReference>
<dbReference type="SMART" id="SM00073">
    <property type="entry name" value="HPT"/>
    <property type="match status" value="1"/>
</dbReference>
<protein>
    <recommendedName>
        <fullName evidence="3">Chemotaxis protein CheA</fullName>
        <ecNumber evidence="2">2.7.13.3</ecNumber>
    </recommendedName>
</protein>
<accession>A0ABP9QXH6</accession>
<evidence type="ECO:0000313" key="16">
    <source>
        <dbReference type="EMBL" id="GAA5168962.1"/>
    </source>
</evidence>
<dbReference type="InterPro" id="IPR037257">
    <property type="entry name" value="T2SS_E_N_sf"/>
</dbReference>
<dbReference type="SUPFAM" id="SSF160246">
    <property type="entry name" value="EspE N-terminal domain-like"/>
    <property type="match status" value="1"/>
</dbReference>
<keyword evidence="8" id="KW-0418">Kinase</keyword>
<dbReference type="SUPFAM" id="SSF50341">
    <property type="entry name" value="CheW-like"/>
    <property type="match status" value="1"/>
</dbReference>
<dbReference type="InterPro" id="IPR002545">
    <property type="entry name" value="CheW-lke_dom"/>
</dbReference>
<gene>
    <name evidence="16" type="ORF">GCM10025770_29810</name>
</gene>
<evidence type="ECO:0000259" key="13">
    <source>
        <dbReference type="PROSITE" id="PS50109"/>
    </source>
</evidence>
<evidence type="ECO:0000256" key="8">
    <source>
        <dbReference type="ARBA" id="ARBA00022777"/>
    </source>
</evidence>
<sequence length="714" mass="77520">MDLSAARGALVQEARELLTAMEAALLEIEAQGQDSERVNAIFRAAHTIKGSAGLFGLDLIVSFTHVMESVLDKVRADELALDEALVSVMLRCGDYLGQLIDGIEHNEDLADPDPSTRSHLLDTLNALLGVPNSALAAAISNSEEPIHREDPATGGSEQWHLSLRFAPSVLTHGLDPMSFINYLSGLGEMTSVYVLTDGLPDPEHMDPEQCYLGFEIDLKTDADKKQLESVFDFVREDSQIRILPPSTKVQEYIDLIGSLPESPQKLGEILVAGGCLTQKELDEALSIQAANKSVGAEAAKLGEVLIQENMVQPTVVAAALTKQKRNEERRSQEQRVIKIEAGKLDQLITLVGELVIASAGAGITANKLRQSAMIEAVNEVSGLVEQIRDCALDLRMIPIGEVFQRFPRVVRDVSQELGKRINLVITGADTELDKSMVEKLGDPLLHIVRNAIDHGIESVERREAAGKSAEGQIKLHAFHESGCVVIEVSDDGGGLNTERIRAKAVERGMISADAVMSDSEIHQLIFAAGFSTAEQVTNLSGRGVGMDVVKRSIEQLRGEIEINSVQGQGCCLRIRLPLTLAIIDGFQVGVGPSTFVIPLDMIDECIEFSSVEGHDYTDLRGQVLPFIRLREYFELPAVATKRENIVVVKHGSRKFGLVVDRLMGEAQTVIRPLSKMFSHVKGISGSSILGSGEVALILDITSMTHELRSTTSQA</sequence>
<dbReference type="Gene3D" id="1.20.120.160">
    <property type="entry name" value="HPT domain"/>
    <property type="match status" value="1"/>
</dbReference>
<keyword evidence="9" id="KW-0067">ATP-binding</keyword>
<dbReference type="PROSITE" id="PS50109">
    <property type="entry name" value="HIS_KIN"/>
    <property type="match status" value="1"/>
</dbReference>
<dbReference type="PRINTS" id="PR00344">
    <property type="entry name" value="BCTRLSENSOR"/>
</dbReference>
<dbReference type="CDD" id="cd16916">
    <property type="entry name" value="HATPase_CheA-like"/>
    <property type="match status" value="1"/>
</dbReference>
<evidence type="ECO:0000259" key="14">
    <source>
        <dbReference type="PROSITE" id="PS50851"/>
    </source>
</evidence>
<dbReference type="InterPro" id="IPR051315">
    <property type="entry name" value="Bact_Chemotaxis_CheA"/>
</dbReference>
<evidence type="ECO:0000313" key="17">
    <source>
        <dbReference type="Proteomes" id="UP001500547"/>
    </source>
</evidence>
<dbReference type="SMART" id="SM00387">
    <property type="entry name" value="HATPase_c"/>
    <property type="match status" value="1"/>
</dbReference>
<comment type="function">
    <text evidence="11">Involved in the transmission of sensory signals from the chemoreceptors to the flagellar motors. CheA is autophosphorylated; it can transfer its phosphate group to either CheB or CheY.</text>
</comment>
<evidence type="ECO:0000256" key="5">
    <source>
        <dbReference type="ARBA" id="ARBA00022553"/>
    </source>
</evidence>
<feature type="domain" description="Histidine kinase" evidence="13">
    <location>
        <begin position="373"/>
        <end position="580"/>
    </location>
</feature>
<dbReference type="PANTHER" id="PTHR43395">
    <property type="entry name" value="SENSOR HISTIDINE KINASE CHEA"/>
    <property type="match status" value="1"/>
</dbReference>
<dbReference type="InterPro" id="IPR036097">
    <property type="entry name" value="HisK_dim/P_sf"/>
</dbReference>
<feature type="domain" description="HPt" evidence="15">
    <location>
        <begin position="1"/>
        <end position="103"/>
    </location>
</feature>
<evidence type="ECO:0000256" key="3">
    <source>
        <dbReference type="ARBA" id="ARBA00021495"/>
    </source>
</evidence>
<dbReference type="RefSeq" id="WP_345533892.1">
    <property type="nucleotide sequence ID" value="NZ_BAABLD010000011.1"/>
</dbReference>
<dbReference type="InterPro" id="IPR008207">
    <property type="entry name" value="Sig_transdc_His_kin_Hpt_dom"/>
</dbReference>
<dbReference type="Pfam" id="PF01627">
    <property type="entry name" value="Hpt"/>
    <property type="match status" value="1"/>
</dbReference>
<evidence type="ECO:0000256" key="12">
    <source>
        <dbReference type="PROSITE-ProRule" id="PRU00110"/>
    </source>
</evidence>
<dbReference type="SUPFAM" id="SSF47384">
    <property type="entry name" value="Homodimeric domain of signal transducing histidine kinase"/>
    <property type="match status" value="1"/>
</dbReference>
<evidence type="ECO:0000256" key="6">
    <source>
        <dbReference type="ARBA" id="ARBA00022679"/>
    </source>
</evidence>
<evidence type="ECO:0000256" key="11">
    <source>
        <dbReference type="ARBA" id="ARBA00035100"/>
    </source>
</evidence>
<dbReference type="InterPro" id="IPR037006">
    <property type="entry name" value="CheA-like_homodim_sf"/>
</dbReference>
<dbReference type="InterPro" id="IPR036890">
    <property type="entry name" value="HATPase_C_sf"/>
</dbReference>
<keyword evidence="6" id="KW-0808">Transferase</keyword>
<dbReference type="Gene3D" id="1.10.287.560">
    <property type="entry name" value="Histidine kinase CheA-like, homodimeric domain"/>
    <property type="match status" value="1"/>
</dbReference>
<evidence type="ECO:0000256" key="10">
    <source>
        <dbReference type="ARBA" id="ARBA00023012"/>
    </source>
</evidence>
<comment type="caution">
    <text evidence="16">The sequence shown here is derived from an EMBL/GenBank/DDBJ whole genome shotgun (WGS) entry which is preliminary data.</text>
</comment>
<dbReference type="Proteomes" id="UP001500547">
    <property type="component" value="Unassembled WGS sequence"/>
</dbReference>
<dbReference type="EC" id="2.7.13.3" evidence="2"/>
<feature type="domain" description="CheW-like" evidence="14">
    <location>
        <begin position="572"/>
        <end position="709"/>
    </location>
</feature>
<name>A0ABP9QXH6_9RHOO</name>
<evidence type="ECO:0000256" key="1">
    <source>
        <dbReference type="ARBA" id="ARBA00000085"/>
    </source>
</evidence>
<dbReference type="PROSITE" id="PS50894">
    <property type="entry name" value="HPT"/>
    <property type="match status" value="1"/>
</dbReference>
<evidence type="ECO:0000259" key="15">
    <source>
        <dbReference type="PROSITE" id="PS50894"/>
    </source>
</evidence>
<dbReference type="InterPro" id="IPR005467">
    <property type="entry name" value="His_kinase_dom"/>
</dbReference>
<dbReference type="InterPro" id="IPR036061">
    <property type="entry name" value="CheW-like_dom_sf"/>
</dbReference>
<dbReference type="SMART" id="SM00260">
    <property type="entry name" value="CheW"/>
    <property type="match status" value="1"/>
</dbReference>
<dbReference type="InterPro" id="IPR003594">
    <property type="entry name" value="HATPase_dom"/>
</dbReference>
<dbReference type="SMART" id="SM01231">
    <property type="entry name" value="H-kinase_dim"/>
    <property type="match status" value="1"/>
</dbReference>
<keyword evidence="4" id="KW-0145">Chemotaxis</keyword>
<dbReference type="EMBL" id="BAABLD010000011">
    <property type="protein sequence ID" value="GAA5168962.1"/>
    <property type="molecule type" value="Genomic_DNA"/>
</dbReference>
<feature type="modified residue" description="Phosphohistidine" evidence="12">
    <location>
        <position position="46"/>
    </location>
</feature>
<dbReference type="InterPro" id="IPR036641">
    <property type="entry name" value="HPT_dom_sf"/>
</dbReference>
<evidence type="ECO:0000256" key="4">
    <source>
        <dbReference type="ARBA" id="ARBA00022500"/>
    </source>
</evidence>
<dbReference type="Gene3D" id="3.30.565.10">
    <property type="entry name" value="Histidine kinase-like ATPase, C-terminal domain"/>
    <property type="match status" value="1"/>
</dbReference>
<evidence type="ECO:0000256" key="2">
    <source>
        <dbReference type="ARBA" id="ARBA00012438"/>
    </source>
</evidence>
<dbReference type="SUPFAM" id="SSF55874">
    <property type="entry name" value="ATPase domain of HSP90 chaperone/DNA topoisomerase II/histidine kinase"/>
    <property type="match status" value="1"/>
</dbReference>
<keyword evidence="5 12" id="KW-0597">Phosphoprotein</keyword>
<dbReference type="Pfam" id="PF02518">
    <property type="entry name" value="HATPase_c"/>
    <property type="match status" value="1"/>
</dbReference>
<proteinExistence type="predicted"/>
<organism evidence="16 17">
    <name type="scientific">Viridibacterium curvum</name>
    <dbReference type="NCBI Taxonomy" id="1101404"/>
    <lineage>
        <taxon>Bacteria</taxon>
        <taxon>Pseudomonadati</taxon>
        <taxon>Pseudomonadota</taxon>
        <taxon>Betaproteobacteria</taxon>
        <taxon>Rhodocyclales</taxon>
        <taxon>Rhodocyclaceae</taxon>
        <taxon>Viridibacterium</taxon>
    </lineage>
</organism>
<dbReference type="InterPro" id="IPR004105">
    <property type="entry name" value="CheA-like_dim"/>
</dbReference>
<dbReference type="Pfam" id="PF02895">
    <property type="entry name" value="H-kinase_dim"/>
    <property type="match status" value="1"/>
</dbReference>
<dbReference type="CDD" id="cd00088">
    <property type="entry name" value="HPT"/>
    <property type="match status" value="1"/>
</dbReference>
<comment type="catalytic activity">
    <reaction evidence="1">
        <text>ATP + protein L-histidine = ADP + protein N-phospho-L-histidine.</text>
        <dbReference type="EC" id="2.7.13.3"/>
    </reaction>
</comment>
<evidence type="ECO:0000256" key="7">
    <source>
        <dbReference type="ARBA" id="ARBA00022741"/>
    </source>
</evidence>
<keyword evidence="10" id="KW-0902">Two-component regulatory system</keyword>
<dbReference type="PROSITE" id="PS50851">
    <property type="entry name" value="CHEW"/>
    <property type="match status" value="1"/>
</dbReference>